<reference evidence="2" key="1">
    <citation type="submission" date="2025-02" db="EMBL/GenBank/DDBJ databases">
        <title>Complete genome sequences of 52 Bacillus and Priestia strains isolated from West-African fermentations and 26 reference strains from the DSMZ collection.</title>
        <authorList>
            <person name="Wiedenbein E.S."/>
            <person name="Canoy T.S."/>
            <person name="Hui Y."/>
            <person name="Parkouda C."/>
            <person name="Dawende C."/>
            <person name="Ametefe E."/>
            <person name="Jespersen L."/>
            <person name="Nielsen D.S."/>
        </authorList>
    </citation>
    <scope>NUCLEOTIDE SEQUENCE</scope>
    <source>
        <strain evidence="2">PRO56</strain>
    </source>
</reference>
<dbReference type="RefSeq" id="WP_235091747.1">
    <property type="nucleotide sequence ID" value="NZ_BAABSX010000022.1"/>
</dbReference>
<proteinExistence type="predicted"/>
<accession>A0AAX3RVC2</accession>
<gene>
    <name evidence="2" type="ORF">P5633_17940</name>
</gene>
<organism evidence="2 3">
    <name type="scientific">Bacillus subtilis</name>
    <dbReference type="NCBI Taxonomy" id="1423"/>
    <lineage>
        <taxon>Bacteria</taxon>
        <taxon>Bacillati</taxon>
        <taxon>Bacillota</taxon>
        <taxon>Bacilli</taxon>
        <taxon>Bacillales</taxon>
        <taxon>Bacillaceae</taxon>
        <taxon>Bacillus</taxon>
    </lineage>
</organism>
<dbReference type="InterPro" id="IPR010982">
    <property type="entry name" value="Lambda_DNA-bd_dom_sf"/>
</dbReference>
<feature type="domain" description="HTH cro/C1-type" evidence="1">
    <location>
        <begin position="11"/>
        <end position="42"/>
    </location>
</feature>
<dbReference type="InterPro" id="IPR001387">
    <property type="entry name" value="Cro/C1-type_HTH"/>
</dbReference>
<dbReference type="Gene3D" id="1.10.260.40">
    <property type="entry name" value="lambda repressor-like DNA-binding domains"/>
    <property type="match status" value="1"/>
</dbReference>
<name>A0AAX3RVC2_BACIU</name>
<dbReference type="EMBL" id="CP120576">
    <property type="protein sequence ID" value="WEY86689.1"/>
    <property type="molecule type" value="Genomic_DNA"/>
</dbReference>
<sequence>MAKQPGYRYASGYANIEMGRTKPSLEKAQQISELLDGDVNELFLMKSYTKRVKPQRRRCRNVSQHNDRAGSC</sequence>
<evidence type="ECO:0000259" key="1">
    <source>
        <dbReference type="PROSITE" id="PS50943"/>
    </source>
</evidence>
<dbReference type="AlphaFoldDB" id="A0AAX3RVC2"/>
<dbReference type="Proteomes" id="UP001214898">
    <property type="component" value="Chromosome"/>
</dbReference>
<protein>
    <recommendedName>
        <fullName evidence="1">HTH cro/C1-type domain-containing protein</fullName>
    </recommendedName>
</protein>
<dbReference type="CDD" id="cd00093">
    <property type="entry name" value="HTH_XRE"/>
    <property type="match status" value="1"/>
</dbReference>
<evidence type="ECO:0000313" key="3">
    <source>
        <dbReference type="Proteomes" id="UP001214898"/>
    </source>
</evidence>
<dbReference type="GO" id="GO:0003677">
    <property type="term" value="F:DNA binding"/>
    <property type="evidence" value="ECO:0007669"/>
    <property type="project" value="InterPro"/>
</dbReference>
<evidence type="ECO:0000313" key="2">
    <source>
        <dbReference type="EMBL" id="WEY86689.1"/>
    </source>
</evidence>
<dbReference type="PROSITE" id="PS50943">
    <property type="entry name" value="HTH_CROC1"/>
    <property type="match status" value="1"/>
</dbReference>